<name>A0A317MX13_9GAMM</name>
<organism evidence="1 2">
    <name type="scientific">Plasticicumulans acidivorans</name>
    <dbReference type="NCBI Taxonomy" id="886464"/>
    <lineage>
        <taxon>Bacteria</taxon>
        <taxon>Pseudomonadati</taxon>
        <taxon>Pseudomonadota</taxon>
        <taxon>Gammaproteobacteria</taxon>
        <taxon>Candidatus Competibacteraceae</taxon>
        <taxon>Plasticicumulans</taxon>
    </lineage>
</organism>
<dbReference type="RefSeq" id="WP_110018329.1">
    <property type="nucleotide sequence ID" value="NZ_QGTJ01000004.1"/>
</dbReference>
<dbReference type="AlphaFoldDB" id="A0A317MX13"/>
<accession>A0A317MX13</accession>
<dbReference type="Proteomes" id="UP000246569">
    <property type="component" value="Unassembled WGS sequence"/>
</dbReference>
<reference evidence="1 2" key="1">
    <citation type="submission" date="2018-05" db="EMBL/GenBank/DDBJ databases">
        <title>Genomic Encyclopedia of Type Strains, Phase IV (KMG-IV): sequencing the most valuable type-strain genomes for metagenomic binning, comparative biology and taxonomic classification.</title>
        <authorList>
            <person name="Goeker M."/>
        </authorList>
    </citation>
    <scope>NUCLEOTIDE SEQUENCE [LARGE SCALE GENOMIC DNA]</scope>
    <source>
        <strain evidence="1 2">DSM 23606</strain>
    </source>
</reference>
<evidence type="ECO:0000313" key="1">
    <source>
        <dbReference type="EMBL" id="PWV62514.1"/>
    </source>
</evidence>
<dbReference type="EMBL" id="QGTJ01000004">
    <property type="protein sequence ID" value="PWV62514.1"/>
    <property type="molecule type" value="Genomic_DNA"/>
</dbReference>
<evidence type="ECO:0000313" key="2">
    <source>
        <dbReference type="Proteomes" id="UP000246569"/>
    </source>
</evidence>
<sequence>MVWSAPAPGTAAPAVYIDDCSRMGPGSIAYRECRGREHQRLVDGCRTLRRSSDRQQGEAFVRQSALRDEVCLAADHYRVMR</sequence>
<proteinExistence type="predicted"/>
<gene>
    <name evidence="1" type="ORF">C7443_104310</name>
</gene>
<keyword evidence="2" id="KW-1185">Reference proteome</keyword>
<comment type="caution">
    <text evidence="1">The sequence shown here is derived from an EMBL/GenBank/DDBJ whole genome shotgun (WGS) entry which is preliminary data.</text>
</comment>
<protein>
    <submittedName>
        <fullName evidence="1">Uncharacterized protein</fullName>
    </submittedName>
</protein>